<comment type="similarity">
    <text evidence="1">Belongs to the TCP10 family.</text>
</comment>
<organism evidence="5 6">
    <name type="scientific">Larinioides sclopetarius</name>
    <dbReference type="NCBI Taxonomy" id="280406"/>
    <lineage>
        <taxon>Eukaryota</taxon>
        <taxon>Metazoa</taxon>
        <taxon>Ecdysozoa</taxon>
        <taxon>Arthropoda</taxon>
        <taxon>Chelicerata</taxon>
        <taxon>Arachnida</taxon>
        <taxon>Araneae</taxon>
        <taxon>Araneomorphae</taxon>
        <taxon>Entelegynae</taxon>
        <taxon>Araneoidea</taxon>
        <taxon>Araneidae</taxon>
        <taxon>Larinioides</taxon>
    </lineage>
</organism>
<dbReference type="Gene3D" id="2.60.450.20">
    <property type="match status" value="1"/>
</dbReference>
<proteinExistence type="inferred from homology"/>
<evidence type="ECO:0000256" key="3">
    <source>
        <dbReference type="SAM" id="MobiDB-lite"/>
    </source>
</evidence>
<gene>
    <name evidence="5" type="ORF">LARSCL_LOCUS2875</name>
</gene>
<reference evidence="5 6" key="1">
    <citation type="submission" date="2024-04" db="EMBL/GenBank/DDBJ databases">
        <authorList>
            <person name="Rising A."/>
            <person name="Reimegard J."/>
            <person name="Sonavane S."/>
            <person name="Akerstrom W."/>
            <person name="Nylinder S."/>
            <person name="Hedman E."/>
            <person name="Kallberg Y."/>
        </authorList>
    </citation>
    <scope>NUCLEOTIDE SEQUENCE [LARGE SCALE GENOMIC DNA]</scope>
</reference>
<feature type="region of interest" description="Disordered" evidence="3">
    <location>
        <begin position="134"/>
        <end position="156"/>
    </location>
</feature>
<evidence type="ECO:0000313" key="5">
    <source>
        <dbReference type="EMBL" id="CAL1266017.1"/>
    </source>
</evidence>
<feature type="domain" description="Centromere protein J C-terminal" evidence="4">
    <location>
        <begin position="882"/>
        <end position="915"/>
    </location>
</feature>
<evidence type="ECO:0000313" key="6">
    <source>
        <dbReference type="Proteomes" id="UP001497382"/>
    </source>
</evidence>
<keyword evidence="6" id="KW-1185">Reference proteome</keyword>
<dbReference type="Proteomes" id="UP001497382">
    <property type="component" value="Unassembled WGS sequence"/>
</dbReference>
<dbReference type="PANTHER" id="PTHR10331:SF6">
    <property type="entry name" value="SPINDLE ASSEMBLY ABNORMAL 4"/>
    <property type="match status" value="1"/>
</dbReference>
<accession>A0AAV1Z3F2</accession>
<dbReference type="InterPro" id="IPR009852">
    <property type="entry name" value="CENPJ_C_dom"/>
</dbReference>
<evidence type="ECO:0000256" key="2">
    <source>
        <dbReference type="SAM" id="Coils"/>
    </source>
</evidence>
<sequence>MSYEMADSVSVHQPSDVMAVINHLREWRESQRQKFLNKQLIEHKKIFEQSGIRKLELQMNQELLAENSLGTLVKDRQLLDEIADRNLSGSNSTLQDSSITGHILHCFSDTSFGSSTVNRSKDEITDAGNAVLSNESDFSSSTSLKKNEDSSPNAAAIPLKRPKQPFLRKRSGLLRYFPKQNTNVKKTKNPSSVQNSDSEHLTKPILKVNPAFQINKSSPQKINHVKFVDNELLISNKASEIADKLYNTSESSLALDNEKGVDTGSSEGGCSTLQCENTNDEENGYNENLNMEKKELAEFELLENCAQNSSFNSDSSIVQRVLQGESLQPLDQIRKPSFSVTGFDFDHSEELKMDEIPINSEKLNLGDFLDEQRKQHLQDIIIDTDLGIASLNRGTSNLHKDVYDEVHERCSTPVGLSNEVDGHVSLVVSDSESSTNSSSSSIIFNSVADSVNRIKVLNSVTGSGMHNSDENGNSVNIFQNNQYGILKLPDVSNDLSDVKAKLCERMEALNKEIETYQELNSELQKEKQMCQEHNLHLASIRAERDENLKKLQKSWDEFQKHKEDEEKKLEDKRRQLKMREETFNRYQKLRRDNPSRKEREELAILRQEVEKLQEELKRQRIRFTNENKRLKNQLIAAEQERDCLKLENITLEEQCQDLLATLKSRHIKKKHEVGKKLATKKKEIPTAKNHLGNNESLTSSEITTKIHDSESNDKDASRPRVRFNLVPQFDSEQVELFQSNLQTDNEDGADIMSNIACEAISETPAINESNKEELPYEEIKHDNQIERIYFSGEKEIIRPSGIIKHISADGKTVTYRYPNGDTKEVYPDSSVICKFITGVIEKRFPGGIQVTEHPNGQIEKRSPGLEEVKFPDGTTQTRYIFPDGSEKIEYNDGTKVTVERDGTEIAQFKNGVKEIRTAKYKRKEYPDGSVKIIYDDGSQETRYSNGRVKKKDQDGRILLDTKILQSEFNLSFQGSKCS</sequence>
<dbReference type="Pfam" id="PF07202">
    <property type="entry name" value="Tcp10_C"/>
    <property type="match status" value="2"/>
</dbReference>
<dbReference type="EMBL" id="CAXIEN010000020">
    <property type="protein sequence ID" value="CAL1266017.1"/>
    <property type="molecule type" value="Genomic_DNA"/>
</dbReference>
<feature type="domain" description="Centromere protein J C-terminal" evidence="4">
    <location>
        <begin position="920"/>
        <end position="949"/>
    </location>
</feature>
<dbReference type="InterPro" id="IPR026581">
    <property type="entry name" value="TCP10L/CENPJ"/>
</dbReference>
<feature type="coiled-coil region" evidence="2">
    <location>
        <begin position="492"/>
        <end position="654"/>
    </location>
</feature>
<dbReference type="AlphaFoldDB" id="A0AAV1Z3F2"/>
<evidence type="ECO:0000256" key="1">
    <source>
        <dbReference type="ARBA" id="ARBA00005627"/>
    </source>
</evidence>
<feature type="compositionally biased region" description="Basic and acidic residues" evidence="3">
    <location>
        <begin position="704"/>
        <end position="718"/>
    </location>
</feature>
<protein>
    <recommendedName>
        <fullName evidence="4">Centromere protein J C-terminal domain-containing protein</fullName>
    </recommendedName>
</protein>
<name>A0AAV1Z3F2_9ARAC</name>
<evidence type="ECO:0000259" key="4">
    <source>
        <dbReference type="Pfam" id="PF07202"/>
    </source>
</evidence>
<feature type="region of interest" description="Disordered" evidence="3">
    <location>
        <begin position="699"/>
        <end position="719"/>
    </location>
</feature>
<keyword evidence="2" id="KW-0175">Coiled coil</keyword>
<dbReference type="InterPro" id="IPR047002">
    <property type="entry name" value="Tcp10_C_sf"/>
</dbReference>
<comment type="caution">
    <text evidence="5">The sequence shown here is derived from an EMBL/GenBank/DDBJ whole genome shotgun (WGS) entry which is preliminary data.</text>
</comment>
<dbReference type="PANTHER" id="PTHR10331">
    <property type="entry name" value="T COMPLEX PROTEIN 10"/>
    <property type="match status" value="1"/>
</dbReference>
<feature type="compositionally biased region" description="Polar residues" evidence="3">
    <location>
        <begin position="134"/>
        <end position="144"/>
    </location>
</feature>